<dbReference type="GO" id="GO:0006261">
    <property type="term" value="P:DNA-templated DNA replication"/>
    <property type="evidence" value="ECO:0007669"/>
    <property type="project" value="TreeGrafter"/>
</dbReference>
<reference evidence="8" key="1">
    <citation type="submission" date="2018-05" db="EMBL/GenBank/DDBJ databases">
        <authorList>
            <person name="Lanie J.A."/>
            <person name="Ng W.-L."/>
            <person name="Kazmierczak K.M."/>
            <person name="Andrzejewski T.M."/>
            <person name="Davidsen T.M."/>
            <person name="Wayne K.J."/>
            <person name="Tettelin H."/>
            <person name="Glass J.I."/>
            <person name="Rusch D."/>
            <person name="Podicherti R."/>
            <person name="Tsui H.-C.T."/>
            <person name="Winkler M.E."/>
        </authorList>
    </citation>
    <scope>NUCLEOTIDE SEQUENCE</scope>
</reference>
<feature type="non-terminal residue" evidence="8">
    <location>
        <position position="1"/>
    </location>
</feature>
<evidence type="ECO:0000256" key="2">
    <source>
        <dbReference type="ARBA" id="ARBA00022679"/>
    </source>
</evidence>
<evidence type="ECO:0000256" key="5">
    <source>
        <dbReference type="ARBA" id="ARBA00022932"/>
    </source>
</evidence>
<proteinExistence type="inferred from homology"/>
<dbReference type="GO" id="GO:0003677">
    <property type="term" value="F:DNA binding"/>
    <property type="evidence" value="ECO:0007669"/>
    <property type="project" value="InterPro"/>
</dbReference>
<name>A0A381SKB9_9ZZZZ</name>
<feature type="non-terminal residue" evidence="8">
    <location>
        <position position="310"/>
    </location>
</feature>
<dbReference type="InterPro" id="IPR008921">
    <property type="entry name" value="DNA_pol3_clamp-load_cplx_C"/>
</dbReference>
<dbReference type="AlphaFoldDB" id="A0A381SKB9"/>
<sequence length="310" mass="36773">VDEYFVVLFYGENIGMKDEIKDQIKKHYKNSEKIAFHQDEIIKNDKLLNEHVHNTSLFAKNKIIIINEVSDKIKNKIAAILEKPKKDLKIFLFAQNLEKKSTIRLYFEKEKNVAIIPCYQDNERTLSEYLRKKFAGYVGLNQEIINLLIRNSGLDRQVLSGEVDKIKGLFLDKKINREKLITLVNNVYNLDFNNLRDASLSADKEMLNKNLGNIMLQNEDAYFYLNNLNFRIEKLLKLNEEFQKHKNIEVAMDNMRPRIFWKDKPIFYKQIKIWNLKKLEEAKKIMVETEILIKTKLNNYNNILIKNLLV</sequence>
<comment type="catalytic activity">
    <reaction evidence="7">
        <text>DNA(n) + a 2'-deoxyribonucleoside 5'-triphosphate = DNA(n+1) + diphosphate</text>
        <dbReference type="Rhea" id="RHEA:22508"/>
        <dbReference type="Rhea" id="RHEA-COMP:17339"/>
        <dbReference type="Rhea" id="RHEA-COMP:17340"/>
        <dbReference type="ChEBI" id="CHEBI:33019"/>
        <dbReference type="ChEBI" id="CHEBI:61560"/>
        <dbReference type="ChEBI" id="CHEBI:173112"/>
        <dbReference type="EC" id="2.7.7.7"/>
    </reaction>
</comment>
<organism evidence="8">
    <name type="scientific">marine metagenome</name>
    <dbReference type="NCBI Taxonomy" id="408172"/>
    <lineage>
        <taxon>unclassified sequences</taxon>
        <taxon>metagenomes</taxon>
        <taxon>ecological metagenomes</taxon>
    </lineage>
</organism>
<evidence type="ECO:0000256" key="6">
    <source>
        <dbReference type="ARBA" id="ARBA00034754"/>
    </source>
</evidence>
<dbReference type="EMBL" id="UINC01003164">
    <property type="protein sequence ID" value="SVA03899.1"/>
    <property type="molecule type" value="Genomic_DNA"/>
</dbReference>
<evidence type="ECO:0000313" key="8">
    <source>
        <dbReference type="EMBL" id="SVA03899.1"/>
    </source>
</evidence>
<dbReference type="GO" id="GO:0009360">
    <property type="term" value="C:DNA polymerase III complex"/>
    <property type="evidence" value="ECO:0007669"/>
    <property type="project" value="TreeGrafter"/>
</dbReference>
<dbReference type="PANTHER" id="PTHR34388:SF1">
    <property type="entry name" value="DNA POLYMERASE III SUBUNIT DELTA"/>
    <property type="match status" value="1"/>
</dbReference>
<accession>A0A381SKB9</accession>
<keyword evidence="2" id="KW-0808">Transferase</keyword>
<gene>
    <name evidence="8" type="ORF">METZ01_LOCUS56753</name>
</gene>
<evidence type="ECO:0000256" key="1">
    <source>
        <dbReference type="ARBA" id="ARBA00012417"/>
    </source>
</evidence>
<keyword evidence="4" id="KW-0235">DNA replication</keyword>
<evidence type="ECO:0000256" key="7">
    <source>
        <dbReference type="ARBA" id="ARBA00049244"/>
    </source>
</evidence>
<dbReference type="InterPro" id="IPR027417">
    <property type="entry name" value="P-loop_NTPase"/>
</dbReference>
<dbReference type="GO" id="GO:0003887">
    <property type="term" value="F:DNA-directed DNA polymerase activity"/>
    <property type="evidence" value="ECO:0007669"/>
    <property type="project" value="UniProtKB-KW"/>
</dbReference>
<dbReference type="EC" id="2.7.7.7" evidence="1"/>
<keyword evidence="5" id="KW-0239">DNA-directed DNA polymerase</keyword>
<dbReference type="Gene3D" id="1.20.272.10">
    <property type="match status" value="1"/>
</dbReference>
<dbReference type="SUPFAM" id="SSF52540">
    <property type="entry name" value="P-loop containing nucleoside triphosphate hydrolases"/>
    <property type="match status" value="1"/>
</dbReference>
<dbReference type="SUPFAM" id="SSF48019">
    <property type="entry name" value="post-AAA+ oligomerization domain-like"/>
    <property type="match status" value="1"/>
</dbReference>
<dbReference type="NCBIfam" id="TIGR01128">
    <property type="entry name" value="holA"/>
    <property type="match status" value="1"/>
</dbReference>
<dbReference type="InterPro" id="IPR005790">
    <property type="entry name" value="DNA_polIII_delta"/>
</dbReference>
<evidence type="ECO:0000256" key="4">
    <source>
        <dbReference type="ARBA" id="ARBA00022705"/>
    </source>
</evidence>
<comment type="similarity">
    <text evidence="6">Belongs to the DNA polymerase HolA subunit family.</text>
</comment>
<keyword evidence="3" id="KW-0548">Nucleotidyltransferase</keyword>
<dbReference type="Gene3D" id="3.40.50.300">
    <property type="entry name" value="P-loop containing nucleotide triphosphate hydrolases"/>
    <property type="match status" value="1"/>
</dbReference>
<dbReference type="PANTHER" id="PTHR34388">
    <property type="entry name" value="DNA POLYMERASE III SUBUNIT DELTA"/>
    <property type="match status" value="1"/>
</dbReference>
<evidence type="ECO:0000256" key="3">
    <source>
        <dbReference type="ARBA" id="ARBA00022695"/>
    </source>
</evidence>
<protein>
    <recommendedName>
        <fullName evidence="1">DNA-directed DNA polymerase</fullName>
        <ecNumber evidence="1">2.7.7.7</ecNumber>
    </recommendedName>
</protein>